<comment type="caution">
    <text evidence="1">The sequence shown here is derived from an EMBL/GenBank/DDBJ whole genome shotgun (WGS) entry which is preliminary data.</text>
</comment>
<reference evidence="1 2" key="1">
    <citation type="submission" date="2021-03" db="EMBL/GenBank/DDBJ databases">
        <title>Whole genome shotgun sequence of Actinoplanes toevensis NBRC 105298.</title>
        <authorList>
            <person name="Komaki H."/>
            <person name="Tamura T."/>
        </authorList>
    </citation>
    <scope>NUCLEOTIDE SEQUENCE [LARGE SCALE GENOMIC DNA]</scope>
    <source>
        <strain evidence="1 2">NBRC 105298</strain>
    </source>
</reference>
<dbReference type="EMBL" id="BOQN01000019">
    <property type="protein sequence ID" value="GIM89717.1"/>
    <property type="molecule type" value="Genomic_DNA"/>
</dbReference>
<dbReference type="Proteomes" id="UP000677082">
    <property type="component" value="Unassembled WGS sequence"/>
</dbReference>
<gene>
    <name evidence="1" type="ORF">Ato02nite_015100</name>
</gene>
<name>A0A919VZ38_9ACTN</name>
<sequence length="89" mass="9717">MVFLFVFVLIVLSVCAVSVWKWVGPEPAAARPWRADVKPPPDSPVASTEGVLAAQLAAGDITPEQYAEAMERLAVRDESRYPLVVPPDR</sequence>
<keyword evidence="2" id="KW-1185">Reference proteome</keyword>
<proteinExistence type="predicted"/>
<evidence type="ECO:0000313" key="2">
    <source>
        <dbReference type="Proteomes" id="UP000677082"/>
    </source>
</evidence>
<evidence type="ECO:0000313" key="1">
    <source>
        <dbReference type="EMBL" id="GIM89717.1"/>
    </source>
</evidence>
<evidence type="ECO:0008006" key="3">
    <source>
        <dbReference type="Google" id="ProtNLM"/>
    </source>
</evidence>
<organism evidence="1 2">
    <name type="scientific">Paractinoplanes toevensis</name>
    <dbReference type="NCBI Taxonomy" id="571911"/>
    <lineage>
        <taxon>Bacteria</taxon>
        <taxon>Bacillati</taxon>
        <taxon>Actinomycetota</taxon>
        <taxon>Actinomycetes</taxon>
        <taxon>Micromonosporales</taxon>
        <taxon>Micromonosporaceae</taxon>
        <taxon>Paractinoplanes</taxon>
    </lineage>
</organism>
<dbReference type="AlphaFoldDB" id="A0A919VZ38"/>
<accession>A0A919VZ38</accession>
<protein>
    <recommendedName>
        <fullName evidence="3">SHOCT domain-containing protein</fullName>
    </recommendedName>
</protein>